<keyword evidence="6 9" id="KW-0648">Protein biosynthesis</keyword>
<feature type="binding site" evidence="9">
    <location>
        <position position="146"/>
    </location>
    <ligand>
        <name>Zn(2+)</name>
        <dbReference type="ChEBI" id="CHEBI:29105"/>
    </ligand>
</feature>
<dbReference type="Pfam" id="PF09334">
    <property type="entry name" value="tRNA-synt_1g"/>
    <property type="match status" value="1"/>
</dbReference>
<feature type="binding site" evidence="9">
    <location>
        <position position="159"/>
    </location>
    <ligand>
        <name>Zn(2+)</name>
        <dbReference type="ChEBI" id="CHEBI:29105"/>
    </ligand>
</feature>
<feature type="short sequence motif" description="'KMSKS' region" evidence="9">
    <location>
        <begin position="350"/>
        <end position="354"/>
    </location>
</feature>
<keyword evidence="13" id="KW-1185">Reference proteome</keyword>
<comment type="similarity">
    <text evidence="2 9">Belongs to the class-I aminoacyl-tRNA synthetase family. MetG type 1 subfamily.</text>
</comment>
<evidence type="ECO:0000256" key="7">
    <source>
        <dbReference type="ARBA" id="ARBA00023146"/>
    </source>
</evidence>
<dbReference type="SUPFAM" id="SSF52374">
    <property type="entry name" value="Nucleotidylyl transferase"/>
    <property type="match status" value="1"/>
</dbReference>
<keyword evidence="7 9" id="KW-0030">Aminoacyl-tRNA synthetase</keyword>
<dbReference type="Pfam" id="PF19303">
    <property type="entry name" value="Anticodon_3"/>
    <property type="match status" value="1"/>
</dbReference>
<dbReference type="CDD" id="cd07957">
    <property type="entry name" value="Anticodon_Ia_Met"/>
    <property type="match status" value="1"/>
</dbReference>
<comment type="subcellular location">
    <subcellularLocation>
        <location evidence="9">Cytoplasm</location>
    </subcellularLocation>
</comment>
<evidence type="ECO:0000256" key="5">
    <source>
        <dbReference type="ARBA" id="ARBA00022840"/>
    </source>
</evidence>
<evidence type="ECO:0000313" key="13">
    <source>
        <dbReference type="Proteomes" id="UP000661894"/>
    </source>
</evidence>
<keyword evidence="9" id="KW-0862">Zinc</keyword>
<protein>
    <recommendedName>
        <fullName evidence="9">Methionine--tRNA ligase</fullName>
        <ecNumber evidence="9">6.1.1.10</ecNumber>
    </recommendedName>
    <alternativeName>
        <fullName evidence="9">Methionyl-tRNA synthetase</fullName>
        <shortName evidence="9">MetRS</shortName>
    </alternativeName>
</protein>
<comment type="caution">
    <text evidence="12">The sequence shown here is derived from an EMBL/GenBank/DDBJ whole genome shotgun (WGS) entry which is preliminary data.</text>
</comment>
<feature type="domain" description="Methionyl-tRNA synthetase anticodon-binding" evidence="11">
    <location>
        <begin position="424"/>
        <end position="529"/>
    </location>
</feature>
<dbReference type="EMBL" id="JACSPO010000004">
    <property type="protein sequence ID" value="MBD8062521.1"/>
    <property type="molecule type" value="Genomic_DNA"/>
</dbReference>
<keyword evidence="3 9" id="KW-0436">Ligase</keyword>
<dbReference type="InterPro" id="IPR015413">
    <property type="entry name" value="Methionyl/Leucyl_tRNA_Synth"/>
</dbReference>
<feature type="domain" description="Methionyl/Leucyl tRNA synthetase" evidence="10">
    <location>
        <begin position="7"/>
        <end position="413"/>
    </location>
</feature>
<dbReference type="Gene3D" id="2.20.28.20">
    <property type="entry name" value="Methionyl-tRNA synthetase, Zn-domain"/>
    <property type="match status" value="1"/>
</dbReference>
<organism evidence="12 13">
    <name type="scientific">Oceanitalea stevensii</name>
    <dbReference type="NCBI Taxonomy" id="2763072"/>
    <lineage>
        <taxon>Bacteria</taxon>
        <taxon>Bacillati</taxon>
        <taxon>Actinomycetota</taxon>
        <taxon>Actinomycetes</taxon>
        <taxon>Micrococcales</taxon>
        <taxon>Bogoriellaceae</taxon>
        <taxon>Georgenia</taxon>
    </lineage>
</organism>
<dbReference type="PANTHER" id="PTHR45765:SF1">
    <property type="entry name" value="METHIONINE--TRNA LIGASE, CYTOPLASMIC"/>
    <property type="match status" value="1"/>
</dbReference>
<evidence type="ECO:0000259" key="11">
    <source>
        <dbReference type="Pfam" id="PF19303"/>
    </source>
</evidence>
<comment type="catalytic activity">
    <reaction evidence="8 9">
        <text>tRNA(Met) + L-methionine + ATP = L-methionyl-tRNA(Met) + AMP + diphosphate</text>
        <dbReference type="Rhea" id="RHEA:13481"/>
        <dbReference type="Rhea" id="RHEA-COMP:9667"/>
        <dbReference type="Rhea" id="RHEA-COMP:9698"/>
        <dbReference type="ChEBI" id="CHEBI:30616"/>
        <dbReference type="ChEBI" id="CHEBI:33019"/>
        <dbReference type="ChEBI" id="CHEBI:57844"/>
        <dbReference type="ChEBI" id="CHEBI:78442"/>
        <dbReference type="ChEBI" id="CHEBI:78530"/>
        <dbReference type="ChEBI" id="CHEBI:456215"/>
        <dbReference type="EC" id="6.1.1.10"/>
    </reaction>
</comment>
<dbReference type="InterPro" id="IPR023458">
    <property type="entry name" value="Met-tRNA_ligase_1"/>
</dbReference>
<dbReference type="Gene3D" id="3.40.50.620">
    <property type="entry name" value="HUPs"/>
    <property type="match status" value="1"/>
</dbReference>
<comment type="function">
    <text evidence="1 9">Is required not only for elongation of protein synthesis but also for the initiation of all mRNA translation through initiator tRNA(fMet) aminoacylation.</text>
</comment>
<keyword evidence="9" id="KW-0479">Metal-binding</keyword>
<dbReference type="SUPFAM" id="SSF57770">
    <property type="entry name" value="Methionyl-tRNA synthetase (MetRS), Zn-domain"/>
    <property type="match status" value="1"/>
</dbReference>
<evidence type="ECO:0000256" key="9">
    <source>
        <dbReference type="HAMAP-Rule" id="MF_00098"/>
    </source>
</evidence>
<name>A0ABR8Z3L7_9MICO</name>
<dbReference type="HAMAP" id="MF_00098">
    <property type="entry name" value="Met_tRNA_synth_type1"/>
    <property type="match status" value="1"/>
</dbReference>
<dbReference type="EC" id="6.1.1.10" evidence="9"/>
<dbReference type="InterPro" id="IPR041872">
    <property type="entry name" value="Anticodon_Met"/>
</dbReference>
<evidence type="ECO:0000256" key="3">
    <source>
        <dbReference type="ARBA" id="ARBA00022598"/>
    </source>
</evidence>
<evidence type="ECO:0000256" key="8">
    <source>
        <dbReference type="ARBA" id="ARBA00047364"/>
    </source>
</evidence>
<dbReference type="RefSeq" id="WP_251839629.1">
    <property type="nucleotide sequence ID" value="NZ_JACSPO010000004.1"/>
</dbReference>
<comment type="cofactor">
    <cofactor evidence="9">
        <name>Zn(2+)</name>
        <dbReference type="ChEBI" id="CHEBI:29105"/>
    </cofactor>
    <text evidence="9">Binds 1 zinc ion per subunit.</text>
</comment>
<proteinExistence type="inferred from homology"/>
<reference evidence="12 13" key="1">
    <citation type="submission" date="2020-08" db="EMBL/GenBank/DDBJ databases">
        <title>A Genomic Blueprint of the Chicken Gut Microbiome.</title>
        <authorList>
            <person name="Gilroy R."/>
            <person name="Ravi A."/>
            <person name="Getino M."/>
            <person name="Pursley I."/>
            <person name="Horton D.L."/>
            <person name="Alikhan N.-F."/>
            <person name="Baker D."/>
            <person name="Gharbi K."/>
            <person name="Hall N."/>
            <person name="Watson M."/>
            <person name="Adriaenssens E.M."/>
            <person name="Foster-Nyarko E."/>
            <person name="Jarju S."/>
            <person name="Secka A."/>
            <person name="Antonio M."/>
            <person name="Oren A."/>
            <person name="Chaudhuri R."/>
            <person name="La Ragione R.M."/>
            <person name="Hildebrand F."/>
            <person name="Pallen M.J."/>
        </authorList>
    </citation>
    <scope>NUCLEOTIDE SEQUENCE [LARGE SCALE GENOMIC DNA]</scope>
    <source>
        <strain evidence="12 13">Sa1BUA1</strain>
    </source>
</reference>
<evidence type="ECO:0000256" key="6">
    <source>
        <dbReference type="ARBA" id="ARBA00022917"/>
    </source>
</evidence>
<feature type="short sequence motif" description="'HIGH' region" evidence="9">
    <location>
        <begin position="11"/>
        <end position="21"/>
    </location>
</feature>
<dbReference type="InterPro" id="IPR009080">
    <property type="entry name" value="tRNAsynth_Ia_anticodon-bd"/>
</dbReference>
<evidence type="ECO:0000313" key="12">
    <source>
        <dbReference type="EMBL" id="MBD8062521.1"/>
    </source>
</evidence>
<feature type="binding site" evidence="9">
    <location>
        <position position="143"/>
    </location>
    <ligand>
        <name>Zn(2+)</name>
        <dbReference type="ChEBI" id="CHEBI:29105"/>
    </ligand>
</feature>
<dbReference type="InterPro" id="IPR014729">
    <property type="entry name" value="Rossmann-like_a/b/a_fold"/>
</dbReference>
<dbReference type="InterPro" id="IPR014758">
    <property type="entry name" value="Met-tRNA_synth"/>
</dbReference>
<dbReference type="Gene3D" id="1.10.730.10">
    <property type="entry name" value="Isoleucyl-tRNA Synthetase, Domain 1"/>
    <property type="match status" value="1"/>
</dbReference>
<dbReference type="CDD" id="cd00814">
    <property type="entry name" value="MetRS_core"/>
    <property type="match status" value="1"/>
</dbReference>
<evidence type="ECO:0000259" key="10">
    <source>
        <dbReference type="Pfam" id="PF09334"/>
    </source>
</evidence>
<dbReference type="GO" id="GO:0004825">
    <property type="term" value="F:methionine-tRNA ligase activity"/>
    <property type="evidence" value="ECO:0007669"/>
    <property type="project" value="UniProtKB-EC"/>
</dbReference>
<dbReference type="NCBIfam" id="TIGR00398">
    <property type="entry name" value="metG"/>
    <property type="match status" value="1"/>
</dbReference>
<accession>A0ABR8Z3L7</accession>
<dbReference type="InterPro" id="IPR029038">
    <property type="entry name" value="MetRS_Zn"/>
</dbReference>
<evidence type="ECO:0000256" key="2">
    <source>
        <dbReference type="ARBA" id="ARBA00008258"/>
    </source>
</evidence>
<dbReference type="PANTHER" id="PTHR45765">
    <property type="entry name" value="METHIONINE--TRNA LIGASE"/>
    <property type="match status" value="1"/>
</dbReference>
<dbReference type="SUPFAM" id="SSF47323">
    <property type="entry name" value="Anticodon-binding domain of a subclass of class I aminoacyl-tRNA synthetases"/>
    <property type="match status" value="1"/>
</dbReference>
<keyword evidence="4 9" id="KW-0547">Nucleotide-binding</keyword>
<keyword evidence="5 9" id="KW-0067">ATP-binding</keyword>
<feature type="binding site" evidence="9">
    <location>
        <position position="156"/>
    </location>
    <ligand>
        <name>Zn(2+)</name>
        <dbReference type="ChEBI" id="CHEBI:29105"/>
    </ligand>
</feature>
<dbReference type="Proteomes" id="UP000661894">
    <property type="component" value="Unassembled WGS sequence"/>
</dbReference>
<keyword evidence="9" id="KW-0963">Cytoplasm</keyword>
<sequence length="600" mass="66307">MTSILSAVAWPYASGPRHIGHVAGFGVPSDVFSRYMRMAGHDVLMVSGTDEHGTPILVAADAAGVSARELADRNNRLIVEDLVALGLSYDLFTRTTTRNHYAVVQEMFRAVHENGYMVEQTTQSAISPSTGRTLPDRYIEGTCPICGYTGARGDQCDNCGNQLDPTDLIDPRSRINGETPQFVQTQHFFLDLPALAEALGEWLDGREASGTWRPNVIRFSKNILAEIRPRAMTRDIDWGIPVPLDGWRDQPTKRLYVWFDAVIGYLSASVEWARRSGDPDAWRRWWNDPEALSYYFMGKDNIVFHSQIWPAELLAHNGEGQRGGEPGEYGVLNLPTEVVSSEFLTMEGKKFSSSRGVVIFVRDVLERYQPDALRYFISVAGPENQDSDFTWAEFVRRTNGELVAGWGNLVNRTASMIHKNIGQVPPAGELTEPDRALLDQVEAGFATVGDLISRHRQRAAISEVMRLVGEANKYITDMEPYKLKDESQQERRATILHVAAQAVSDLNVMLSPFLPHSANTVDAVIGGTGDVAPLPRIEEVEDLDGGPGYPVITGDYTGVPAWGRRPVQVGAPVAKPVPVFTKLDDSVVEEELARLGVDAQ</sequence>
<comment type="subunit">
    <text evidence="9">Monomer.</text>
</comment>
<feature type="binding site" evidence="9">
    <location>
        <position position="353"/>
    </location>
    <ligand>
        <name>ATP</name>
        <dbReference type="ChEBI" id="CHEBI:30616"/>
    </ligand>
</feature>
<dbReference type="InterPro" id="IPR033911">
    <property type="entry name" value="MetRS_core"/>
</dbReference>
<dbReference type="PRINTS" id="PR01041">
    <property type="entry name" value="TRNASYNTHMET"/>
</dbReference>
<gene>
    <name evidence="9" type="primary">metG</name>
    <name evidence="12" type="ORF">H9624_09310</name>
</gene>
<evidence type="ECO:0000256" key="1">
    <source>
        <dbReference type="ARBA" id="ARBA00003314"/>
    </source>
</evidence>
<evidence type="ECO:0000256" key="4">
    <source>
        <dbReference type="ARBA" id="ARBA00022741"/>
    </source>
</evidence>